<dbReference type="OrthoDB" id="441333at2759"/>
<accession>A0A7J6N3Q5</accession>
<dbReference type="AlphaFoldDB" id="A0A7J6N3Q5"/>
<evidence type="ECO:0000313" key="2">
    <source>
        <dbReference type="Proteomes" id="UP000541610"/>
    </source>
</evidence>
<proteinExistence type="predicted"/>
<sequence>MFVRHSHVRPVLGKIRSVYEKFSKPMGWSDWQLSSPKGQAREPFIEGTDADVDGIRSLLGLPWLALGRRLHLSAGPQASSRFLTLVEYKQLLLDKGLIDDVETDGGVWDETDSIEYPMFDTQRDVIEGGLDLVDSPKFRKKKDFVGRGTSHADSAVFRHKNDVVEDGSDQVDASLFRRKKGVVEYRKEHAPAKLSVDTPDPPVVDVYCNFDSDESGLCVAKKQDGDFIDIFMYNSTRKWRQEPARNVVTRSCDVVTYPPIFQFNDKKNPHSTSAFNKLRENLRSVANKIRFNEPDGSAIETHLLVMPCDIDQPAIDFVTSVLYLNPRGDRPESFDLMFTSTEGGRQMHYTFDRVRPDDFTHYTSDRVRPEDFTFYRPTLYKSDSPRYTASLATSTDNFRKRTMHSFMDGDKRVDFRNRMTTTLESGRSYTFYTLGPKEGTRAEAFTFALPSFSGSRRIEKRYLKGMMVYYRNKWTVLRSY</sequence>
<organism evidence="1 2">
    <name type="scientific">Perkinsus olseni</name>
    <name type="common">Perkinsus atlanticus</name>
    <dbReference type="NCBI Taxonomy" id="32597"/>
    <lineage>
        <taxon>Eukaryota</taxon>
        <taxon>Sar</taxon>
        <taxon>Alveolata</taxon>
        <taxon>Perkinsozoa</taxon>
        <taxon>Perkinsea</taxon>
        <taxon>Perkinsida</taxon>
        <taxon>Perkinsidae</taxon>
        <taxon>Perkinsus</taxon>
    </lineage>
</organism>
<dbReference type="EMBL" id="JABANP010000875">
    <property type="protein sequence ID" value="KAF4678562.1"/>
    <property type="molecule type" value="Genomic_DNA"/>
</dbReference>
<name>A0A7J6N3Q5_PEROL</name>
<dbReference type="Proteomes" id="UP000541610">
    <property type="component" value="Unassembled WGS sequence"/>
</dbReference>
<evidence type="ECO:0000313" key="1">
    <source>
        <dbReference type="EMBL" id="KAF4678562.1"/>
    </source>
</evidence>
<reference evidence="1 2" key="1">
    <citation type="submission" date="2020-04" db="EMBL/GenBank/DDBJ databases">
        <title>Perkinsus olseni comparative genomics.</title>
        <authorList>
            <person name="Bogema D.R."/>
        </authorList>
    </citation>
    <scope>NUCLEOTIDE SEQUENCE [LARGE SCALE GENOMIC DNA]</scope>
    <source>
        <strain evidence="1">00978-12</strain>
    </source>
</reference>
<gene>
    <name evidence="1" type="ORF">FOZ60_016416</name>
</gene>
<comment type="caution">
    <text evidence="1">The sequence shown here is derived from an EMBL/GenBank/DDBJ whole genome shotgun (WGS) entry which is preliminary data.</text>
</comment>
<protein>
    <submittedName>
        <fullName evidence="1">Uncharacterized protein</fullName>
    </submittedName>
</protein>